<organism evidence="1">
    <name type="scientific">uncultured bacterium A1Q1_fos_2067</name>
    <dbReference type="NCBI Taxonomy" id="1256560"/>
    <lineage>
        <taxon>Bacteria</taxon>
        <taxon>environmental samples</taxon>
    </lineage>
</organism>
<name>L7VUG9_9BACT</name>
<dbReference type="EMBL" id="JX649862">
    <property type="protein sequence ID" value="AGC71114.1"/>
    <property type="molecule type" value="Genomic_DNA"/>
</dbReference>
<protein>
    <submittedName>
        <fullName evidence="1">Uncharacterized protein</fullName>
    </submittedName>
</protein>
<evidence type="ECO:0000313" key="1">
    <source>
        <dbReference type="EMBL" id="AGC71114.1"/>
    </source>
</evidence>
<reference evidence="1" key="1">
    <citation type="submission" date="2012-09" db="EMBL/GenBank/DDBJ databases">
        <title>Metagenomic Characterization of a Microbial Community in Wastewater Detects High Levels of Antibiotic Resistance.</title>
        <authorList>
            <person name="Abrams M."/>
            <person name="Caldwell A."/>
            <person name="Vandaei E."/>
            <person name="Lee W."/>
            <person name="Perrott J."/>
            <person name="Khan S.Y."/>
            <person name="Ta J."/>
            <person name="Romero D."/>
            <person name="Nguyen V."/>
            <person name="Pourmand N."/>
            <person name="Ouverney C.C."/>
        </authorList>
    </citation>
    <scope>NUCLEOTIDE SEQUENCE</scope>
</reference>
<accession>L7VUG9</accession>
<dbReference type="AlphaFoldDB" id="L7VUG9"/>
<proteinExistence type="predicted"/>
<sequence>MRETFSASQLVLEHYAQRLTDVQGLPLGSGIAGPVPQAIHWATNKTQK</sequence>